<dbReference type="InterPro" id="IPR053784">
    <property type="entry name" value="Choice_anch_U_dom"/>
</dbReference>
<accession>A0A6M4GTE1</accession>
<sequence length="506" mass="53919">MMTTLAQRAFAALSLALVATLAVADPKLVSALPSESPLTDAEFTVRMQVTGAGGAATVGATVNFSVSTATNASATLLQSSAITDASGYATIQARANDWAGAYTVTGTSGAESANLRVVNRARRFISVQDAVYGVSSIQIDTESATCVVKSYQRLQPSSAPGPSEQIPLGRAPEKGYVAFRLVHCEKPNVKVTLNLGGDVPAGSEMWIFGRTIGKDDAHWKRASSEAFGGGQVTFSVNDVNDGDDDRLDNDEILVPTAGILVPAASAYPLVQDIWWAGAAENGWGMSIVQHGATLFIVIYAYDDQGRPTWFVMPGGSWNAARTTYTGSVYTPRSSAYWEYDATAFVVGNPVGTVTVTFGSGSSATVAYTINGRSGTKNITRQAFGNVATPTLNGLTDMWWGGTRQNGWGIAVIQQYAQLFMVWFSFESNGRATWFVMPAGSWTAFDEYEGPVYLTSSSPWVGVPYDPSRFMVNPVGSFKLKVVGASATFSFNVENHPGNYALTRLPF</sequence>
<dbReference type="InterPro" id="IPR013783">
    <property type="entry name" value="Ig-like_fold"/>
</dbReference>
<reference evidence="2 3" key="1">
    <citation type="submission" date="2020-04" db="EMBL/GenBank/DDBJ databases">
        <title>Usitatibacter rugosus gen. nov., sp. nov. and Usitatibacter palustris sp. nov., novel members of Usitatibacteraceae fam. nov. within the order Nitrosomonadales isolated from soil.</title>
        <authorList>
            <person name="Huber K.J."/>
            <person name="Neumann-Schaal M."/>
            <person name="Geppert A."/>
            <person name="Luckner M."/>
            <person name="Wanner G."/>
            <person name="Overmann J."/>
        </authorList>
    </citation>
    <scope>NUCLEOTIDE SEQUENCE [LARGE SCALE GENOMIC DNA]</scope>
    <source>
        <strain evidence="2 3">0125_3</strain>
    </source>
</reference>
<dbReference type="Gene3D" id="2.60.40.10">
    <property type="entry name" value="Immunoglobulins"/>
    <property type="match status" value="1"/>
</dbReference>
<evidence type="ECO:0008006" key="4">
    <source>
        <dbReference type="Google" id="ProtNLM"/>
    </source>
</evidence>
<keyword evidence="3" id="KW-1185">Reference proteome</keyword>
<evidence type="ECO:0000313" key="2">
    <source>
        <dbReference type="EMBL" id="QJR09563.1"/>
    </source>
</evidence>
<dbReference type="InterPro" id="IPR008964">
    <property type="entry name" value="Invasin/intimin_cell_adhesion"/>
</dbReference>
<dbReference type="RefSeq" id="WP_171089375.1">
    <property type="nucleotide sequence ID" value="NZ_CP053069.1"/>
</dbReference>
<proteinExistence type="predicted"/>
<dbReference type="Proteomes" id="UP000501534">
    <property type="component" value="Chromosome"/>
</dbReference>
<feature type="signal peptide" evidence="1">
    <location>
        <begin position="1"/>
        <end position="24"/>
    </location>
</feature>
<feature type="chain" id="PRO_5027079020" description="Big-1 domain-containing protein" evidence="1">
    <location>
        <begin position="25"/>
        <end position="506"/>
    </location>
</feature>
<organism evidence="2 3">
    <name type="scientific">Usitatibacter rugosus</name>
    <dbReference type="NCBI Taxonomy" id="2732067"/>
    <lineage>
        <taxon>Bacteria</taxon>
        <taxon>Pseudomonadati</taxon>
        <taxon>Pseudomonadota</taxon>
        <taxon>Betaproteobacteria</taxon>
        <taxon>Nitrosomonadales</taxon>
        <taxon>Usitatibacteraceae</taxon>
        <taxon>Usitatibacter</taxon>
    </lineage>
</organism>
<gene>
    <name evidence="2" type="ORF">DSM104443_00612</name>
</gene>
<protein>
    <recommendedName>
        <fullName evidence="4">Big-1 domain-containing protein</fullName>
    </recommendedName>
</protein>
<name>A0A6M4GTE1_9PROT</name>
<dbReference type="AlphaFoldDB" id="A0A6M4GTE1"/>
<keyword evidence="1" id="KW-0732">Signal</keyword>
<evidence type="ECO:0000256" key="1">
    <source>
        <dbReference type="SAM" id="SignalP"/>
    </source>
</evidence>
<dbReference type="NCBIfam" id="NF041766">
    <property type="entry name" value="choice_anch_U"/>
    <property type="match status" value="1"/>
</dbReference>
<dbReference type="KEGG" id="uru:DSM104443_00612"/>
<dbReference type="EMBL" id="CP053069">
    <property type="protein sequence ID" value="QJR09563.1"/>
    <property type="molecule type" value="Genomic_DNA"/>
</dbReference>
<dbReference type="SUPFAM" id="SSF49373">
    <property type="entry name" value="Invasin/intimin cell-adhesion fragments"/>
    <property type="match status" value="1"/>
</dbReference>
<evidence type="ECO:0000313" key="3">
    <source>
        <dbReference type="Proteomes" id="UP000501534"/>
    </source>
</evidence>